<dbReference type="InterPro" id="IPR036390">
    <property type="entry name" value="WH_DNA-bd_sf"/>
</dbReference>
<dbReference type="Pfam" id="PF00126">
    <property type="entry name" value="HTH_1"/>
    <property type="match status" value="1"/>
</dbReference>
<dbReference type="KEGG" id="ksd:KS2013_732"/>
<name>A0A1B3B9M2_9GAMM</name>
<dbReference type="AlphaFoldDB" id="A0A1B3B9M2"/>
<evidence type="ECO:0000256" key="4">
    <source>
        <dbReference type="ARBA" id="ARBA00023163"/>
    </source>
</evidence>
<dbReference type="InterPro" id="IPR058163">
    <property type="entry name" value="LysR-type_TF_proteobact-type"/>
</dbReference>
<dbReference type="OrthoDB" id="9815676at2"/>
<dbReference type="InterPro" id="IPR036388">
    <property type="entry name" value="WH-like_DNA-bd_sf"/>
</dbReference>
<reference evidence="7" key="1">
    <citation type="submission" date="2015-08" db="EMBL/GenBank/DDBJ databases">
        <authorList>
            <person name="Kim K.M."/>
        </authorList>
    </citation>
    <scope>NUCLEOTIDE SEQUENCE [LARGE SCALE GENOMIC DNA]</scope>
    <source>
        <strain evidence="7">KCTC 23892</strain>
    </source>
</reference>
<keyword evidence="7" id="KW-1185">Reference proteome</keyword>
<dbReference type="Proteomes" id="UP000094147">
    <property type="component" value="Chromosome"/>
</dbReference>
<dbReference type="Gene3D" id="3.40.190.290">
    <property type="match status" value="1"/>
</dbReference>
<dbReference type="STRING" id="1144748.KS2013_732"/>
<dbReference type="FunFam" id="1.10.10.10:FF:000001">
    <property type="entry name" value="LysR family transcriptional regulator"/>
    <property type="match status" value="1"/>
</dbReference>
<dbReference type="InterPro" id="IPR005119">
    <property type="entry name" value="LysR_subst-bd"/>
</dbReference>
<gene>
    <name evidence="6" type="ORF">KS2013_732</name>
</gene>
<organism evidence="6 7">
    <name type="scientific">Kangiella sediminilitoris</name>
    <dbReference type="NCBI Taxonomy" id="1144748"/>
    <lineage>
        <taxon>Bacteria</taxon>
        <taxon>Pseudomonadati</taxon>
        <taxon>Pseudomonadota</taxon>
        <taxon>Gammaproteobacteria</taxon>
        <taxon>Kangiellales</taxon>
        <taxon>Kangiellaceae</taxon>
        <taxon>Kangiella</taxon>
    </lineage>
</organism>
<dbReference type="PANTHER" id="PTHR30537:SF5">
    <property type="entry name" value="HTH-TYPE TRANSCRIPTIONAL ACTIVATOR TTDR-RELATED"/>
    <property type="match status" value="1"/>
</dbReference>
<dbReference type="PATRIC" id="fig|1144748.3.peg.742"/>
<evidence type="ECO:0000256" key="1">
    <source>
        <dbReference type="ARBA" id="ARBA00009437"/>
    </source>
</evidence>
<dbReference type="InterPro" id="IPR000847">
    <property type="entry name" value="LysR_HTH_N"/>
</dbReference>
<dbReference type="GO" id="GO:0043565">
    <property type="term" value="F:sequence-specific DNA binding"/>
    <property type="evidence" value="ECO:0007669"/>
    <property type="project" value="TreeGrafter"/>
</dbReference>
<keyword evidence="2" id="KW-0805">Transcription regulation</keyword>
<dbReference type="Gene3D" id="1.10.10.10">
    <property type="entry name" value="Winged helix-like DNA-binding domain superfamily/Winged helix DNA-binding domain"/>
    <property type="match status" value="1"/>
</dbReference>
<evidence type="ECO:0000256" key="3">
    <source>
        <dbReference type="ARBA" id="ARBA00023125"/>
    </source>
</evidence>
<evidence type="ECO:0000259" key="5">
    <source>
        <dbReference type="PROSITE" id="PS50931"/>
    </source>
</evidence>
<feature type="domain" description="HTH lysR-type" evidence="5">
    <location>
        <begin position="1"/>
        <end position="59"/>
    </location>
</feature>
<keyword evidence="4" id="KW-0804">Transcription</keyword>
<evidence type="ECO:0000313" key="7">
    <source>
        <dbReference type="Proteomes" id="UP000094147"/>
    </source>
</evidence>
<dbReference type="CDD" id="cd08422">
    <property type="entry name" value="PBP2_CrgA_like"/>
    <property type="match status" value="1"/>
</dbReference>
<comment type="similarity">
    <text evidence="1">Belongs to the LysR transcriptional regulatory family.</text>
</comment>
<dbReference type="PROSITE" id="PS50931">
    <property type="entry name" value="HTH_LYSR"/>
    <property type="match status" value="1"/>
</dbReference>
<dbReference type="SUPFAM" id="SSF53850">
    <property type="entry name" value="Periplasmic binding protein-like II"/>
    <property type="match status" value="1"/>
</dbReference>
<keyword evidence="3" id="KW-0238">DNA-binding</keyword>
<dbReference type="PANTHER" id="PTHR30537">
    <property type="entry name" value="HTH-TYPE TRANSCRIPTIONAL REGULATOR"/>
    <property type="match status" value="1"/>
</dbReference>
<dbReference type="SUPFAM" id="SSF46785">
    <property type="entry name" value="Winged helix' DNA-binding domain"/>
    <property type="match status" value="1"/>
</dbReference>
<protein>
    <submittedName>
        <fullName evidence="6">Transcriptional regulator, LysR family</fullName>
    </submittedName>
</protein>
<proteinExistence type="inferred from homology"/>
<dbReference type="Pfam" id="PF03466">
    <property type="entry name" value="LysR_substrate"/>
    <property type="match status" value="1"/>
</dbReference>
<accession>A0A1B3B9M2</accession>
<evidence type="ECO:0000313" key="6">
    <source>
        <dbReference type="EMBL" id="AOE49456.1"/>
    </source>
</evidence>
<evidence type="ECO:0000256" key="2">
    <source>
        <dbReference type="ARBA" id="ARBA00023015"/>
    </source>
</evidence>
<dbReference type="FunFam" id="3.40.190.290:FF:000001">
    <property type="entry name" value="Transcriptional regulator, LysR family"/>
    <property type="match status" value="1"/>
</dbReference>
<dbReference type="EMBL" id="CP012418">
    <property type="protein sequence ID" value="AOE49456.1"/>
    <property type="molecule type" value="Genomic_DNA"/>
</dbReference>
<dbReference type="GO" id="GO:0003700">
    <property type="term" value="F:DNA-binding transcription factor activity"/>
    <property type="evidence" value="ECO:0007669"/>
    <property type="project" value="InterPro"/>
</dbReference>
<dbReference type="GO" id="GO:0006351">
    <property type="term" value="P:DNA-templated transcription"/>
    <property type="evidence" value="ECO:0007669"/>
    <property type="project" value="TreeGrafter"/>
</dbReference>
<sequence>MNKLDCMKAFISVVEQGSFTAAADKLDLSPQLISKYVSALERELSLQLLQRTTRRVSVTEVGRAYCDRARQILLELEELEQSVQDESSKPRGVLRISAPMSFSTLHLGEALASFQKQFPDVLIDIQLSDRKVDIIEEGFDLALRIGRLSSSSFIARKIAPIRLVTCASPDYLKKYGTPETPSDLSRHHYLHYSYRDSSEPLVSGSTRAFPYLKGNHYISANNGEVLANAAIAGAGIIVQPTFIVGPAIAAGKLSVILSDNEPEPLGLYALYAHRRYLSHKVRSFIDFLGNYFGDPPYWDAL</sequence>
<dbReference type="RefSeq" id="WP_068989916.1">
    <property type="nucleotide sequence ID" value="NZ_CP012418.1"/>
</dbReference>